<keyword evidence="2" id="KW-1185">Reference proteome</keyword>
<dbReference type="EMBL" id="BGZK01000186">
    <property type="protein sequence ID" value="GBP26913.1"/>
    <property type="molecule type" value="Genomic_DNA"/>
</dbReference>
<evidence type="ECO:0000313" key="1">
    <source>
        <dbReference type="EMBL" id="GBP26913.1"/>
    </source>
</evidence>
<organism evidence="1 2">
    <name type="scientific">Eumeta variegata</name>
    <name type="common">Bagworm moth</name>
    <name type="synonym">Eumeta japonica</name>
    <dbReference type="NCBI Taxonomy" id="151549"/>
    <lineage>
        <taxon>Eukaryota</taxon>
        <taxon>Metazoa</taxon>
        <taxon>Ecdysozoa</taxon>
        <taxon>Arthropoda</taxon>
        <taxon>Hexapoda</taxon>
        <taxon>Insecta</taxon>
        <taxon>Pterygota</taxon>
        <taxon>Neoptera</taxon>
        <taxon>Endopterygota</taxon>
        <taxon>Lepidoptera</taxon>
        <taxon>Glossata</taxon>
        <taxon>Ditrysia</taxon>
        <taxon>Tineoidea</taxon>
        <taxon>Psychidae</taxon>
        <taxon>Oiketicinae</taxon>
        <taxon>Eumeta</taxon>
    </lineage>
</organism>
<sequence length="78" mass="8700">MVTHLHSTLERLEPATGRYFLQLRHQRSQGAPRELDDKGRTADSAQRCSSLTVVSVTLELRCLSLTRCATGTNDDTNI</sequence>
<gene>
    <name evidence="1" type="ORF">EVAR_16495_1</name>
</gene>
<accession>A0A4C1UKC7</accession>
<dbReference type="Proteomes" id="UP000299102">
    <property type="component" value="Unassembled WGS sequence"/>
</dbReference>
<proteinExistence type="predicted"/>
<comment type="caution">
    <text evidence="1">The sequence shown here is derived from an EMBL/GenBank/DDBJ whole genome shotgun (WGS) entry which is preliminary data.</text>
</comment>
<reference evidence="1 2" key="1">
    <citation type="journal article" date="2019" name="Commun. Biol.">
        <title>The bagworm genome reveals a unique fibroin gene that provides high tensile strength.</title>
        <authorList>
            <person name="Kono N."/>
            <person name="Nakamura H."/>
            <person name="Ohtoshi R."/>
            <person name="Tomita M."/>
            <person name="Numata K."/>
            <person name="Arakawa K."/>
        </authorList>
    </citation>
    <scope>NUCLEOTIDE SEQUENCE [LARGE SCALE GENOMIC DNA]</scope>
</reference>
<dbReference type="AlphaFoldDB" id="A0A4C1UKC7"/>
<name>A0A4C1UKC7_EUMVA</name>
<protein>
    <submittedName>
        <fullName evidence="1">Uncharacterized protein</fullName>
    </submittedName>
</protein>
<evidence type="ECO:0000313" key="2">
    <source>
        <dbReference type="Proteomes" id="UP000299102"/>
    </source>
</evidence>